<dbReference type="KEGG" id="nsh:GXM_05137"/>
<sequence>MNYLKFFTSLLIVASTVFSLNRVASAQDVPRYIYLGDNEGMPVLFDTESQSGTTYKIYIGNGKKMTEITLQASCNESRLFIINYALYGVDNNRLKLVSQDTKVEEVEFNPKTILGAPMVAVCKKIGASGW</sequence>
<dbReference type="RefSeq" id="WP_152589871.1">
    <property type="nucleotide sequence ID" value="NZ_CP045226.1"/>
</dbReference>
<organism evidence="2 3">
    <name type="scientific">Nostoc sphaeroides CCNUC1</name>
    <dbReference type="NCBI Taxonomy" id="2653204"/>
    <lineage>
        <taxon>Bacteria</taxon>
        <taxon>Bacillati</taxon>
        <taxon>Cyanobacteriota</taxon>
        <taxon>Cyanophyceae</taxon>
        <taxon>Nostocales</taxon>
        <taxon>Nostocaceae</taxon>
        <taxon>Nostoc</taxon>
    </lineage>
</organism>
<name>A0A5P8W4I2_9NOSO</name>
<gene>
    <name evidence="2" type="ORF">GXM_05137</name>
</gene>
<protein>
    <submittedName>
        <fullName evidence="2">Uncharacterized protein</fullName>
    </submittedName>
</protein>
<evidence type="ECO:0000313" key="3">
    <source>
        <dbReference type="Proteomes" id="UP000326678"/>
    </source>
</evidence>
<reference evidence="2 3" key="1">
    <citation type="submission" date="2019-10" db="EMBL/GenBank/DDBJ databases">
        <title>Genomic and transcriptomic insights into the perfect genentic adaptation of a filamentous nitrogen-fixing cyanobacterium to rice fields.</title>
        <authorList>
            <person name="Chen Z."/>
        </authorList>
    </citation>
    <scope>NUCLEOTIDE SEQUENCE [LARGE SCALE GENOMIC DNA]</scope>
    <source>
        <strain evidence="2">CCNUC1</strain>
    </source>
</reference>
<evidence type="ECO:0000256" key="1">
    <source>
        <dbReference type="SAM" id="SignalP"/>
    </source>
</evidence>
<keyword evidence="1" id="KW-0732">Signal</keyword>
<feature type="chain" id="PRO_5024989751" evidence="1">
    <location>
        <begin position="27"/>
        <end position="130"/>
    </location>
</feature>
<evidence type="ECO:0000313" key="2">
    <source>
        <dbReference type="EMBL" id="QFS47645.1"/>
    </source>
</evidence>
<accession>A0A5P8W4I2</accession>
<proteinExistence type="predicted"/>
<keyword evidence="3" id="KW-1185">Reference proteome</keyword>
<dbReference type="AlphaFoldDB" id="A0A5P8W4I2"/>
<feature type="signal peptide" evidence="1">
    <location>
        <begin position="1"/>
        <end position="26"/>
    </location>
</feature>
<dbReference type="EMBL" id="CP045226">
    <property type="protein sequence ID" value="QFS47645.1"/>
    <property type="molecule type" value="Genomic_DNA"/>
</dbReference>
<dbReference type="Proteomes" id="UP000326678">
    <property type="component" value="Chromosome Gxm1"/>
</dbReference>